<reference evidence="2 3" key="1">
    <citation type="journal article" date="2012" name="J. Bacteriol.">
        <title>Genome of Bacillus macauensis ZFHKF-1, a Long-Chain-Forming Bacterium.</title>
        <authorList>
            <person name="Cai L."/>
            <person name="Zhang T."/>
        </authorList>
    </citation>
    <scope>NUCLEOTIDE SEQUENCE [LARGE SCALE GENOMIC DNA]</scope>
    <source>
        <strain evidence="2 3">ZFHKF-1</strain>
    </source>
</reference>
<dbReference type="Proteomes" id="UP000004080">
    <property type="component" value="Unassembled WGS sequence"/>
</dbReference>
<evidence type="ECO:0000313" key="2">
    <source>
        <dbReference type="EMBL" id="EIT83980.1"/>
    </source>
</evidence>
<evidence type="ECO:0008006" key="4">
    <source>
        <dbReference type="Google" id="ProtNLM"/>
    </source>
</evidence>
<comment type="caution">
    <text evidence="2">The sequence shown here is derived from an EMBL/GenBank/DDBJ whole genome shotgun (WGS) entry which is preliminary data.</text>
</comment>
<dbReference type="PATRIC" id="fig|1196324.3.peg.3700"/>
<gene>
    <name evidence="2" type="ORF">A374_18134</name>
</gene>
<dbReference type="EMBL" id="AKKV01000042">
    <property type="protein sequence ID" value="EIT83980.1"/>
    <property type="molecule type" value="Genomic_DNA"/>
</dbReference>
<evidence type="ECO:0000313" key="3">
    <source>
        <dbReference type="Proteomes" id="UP000004080"/>
    </source>
</evidence>
<dbReference type="RefSeq" id="WP_007203696.1">
    <property type="nucleotide sequence ID" value="NZ_AKKV01000042.1"/>
</dbReference>
<dbReference type="OrthoDB" id="2086244at2"/>
<sequence length="267" mass="29119">MKKWCILCVLLSFVLAGCGESSAQHTTTVKPVSHDTDVQQKWSGEWKRSGAYDGGSVTITKEKANSFQATFEVTNGAHLGYLKGTGSIRGNEATVKEAEFDTGCILTVKRNGAVLNVTANDACSEVGGEGTSFEGTYSQGKEKENEESKTLVGKGQWITASVDEQFKTLFGKKYETLAANFQLVSDSYDETLQADVLSGAVRGLYGTMEGVIMKDSAGKLYGATIIDGKKVLYITNNKSYSDRLPKAIQAWRKQFKGYPVSYVYQRL</sequence>
<feature type="signal peptide" evidence="1">
    <location>
        <begin position="1"/>
        <end position="23"/>
    </location>
</feature>
<organism evidence="2 3">
    <name type="scientific">Fictibacillus macauensis ZFHKF-1</name>
    <dbReference type="NCBI Taxonomy" id="1196324"/>
    <lineage>
        <taxon>Bacteria</taxon>
        <taxon>Bacillati</taxon>
        <taxon>Bacillota</taxon>
        <taxon>Bacilli</taxon>
        <taxon>Bacillales</taxon>
        <taxon>Fictibacillaceae</taxon>
        <taxon>Fictibacillus</taxon>
    </lineage>
</organism>
<dbReference type="PROSITE" id="PS51257">
    <property type="entry name" value="PROKAR_LIPOPROTEIN"/>
    <property type="match status" value="1"/>
</dbReference>
<protein>
    <recommendedName>
        <fullName evidence="4">Lipoprotein</fullName>
    </recommendedName>
</protein>
<accession>I8UAP2</accession>
<keyword evidence="1" id="KW-0732">Signal</keyword>
<name>I8UAP2_9BACL</name>
<evidence type="ECO:0000256" key="1">
    <source>
        <dbReference type="SAM" id="SignalP"/>
    </source>
</evidence>
<dbReference type="STRING" id="1196324.A374_18134"/>
<keyword evidence="3" id="KW-1185">Reference proteome</keyword>
<dbReference type="AlphaFoldDB" id="I8UAP2"/>
<feature type="chain" id="PRO_5003714881" description="Lipoprotein" evidence="1">
    <location>
        <begin position="24"/>
        <end position="267"/>
    </location>
</feature>
<proteinExistence type="predicted"/>
<dbReference type="eggNOG" id="COG4461">
    <property type="taxonomic scope" value="Bacteria"/>
</dbReference>